<proteinExistence type="predicted"/>
<dbReference type="AlphaFoldDB" id="A0AAW0DWU8"/>
<gene>
    <name evidence="1" type="ORF">R3P38DRAFT_3566584</name>
</gene>
<evidence type="ECO:0000313" key="1">
    <source>
        <dbReference type="EMBL" id="KAK7056083.1"/>
    </source>
</evidence>
<reference evidence="1 2" key="1">
    <citation type="journal article" date="2024" name="J Genomics">
        <title>Draft genome sequencing and assembly of Favolaschia claudopus CIRM-BRFM 2984 isolated from oak limbs.</title>
        <authorList>
            <person name="Navarro D."/>
            <person name="Drula E."/>
            <person name="Chaduli D."/>
            <person name="Cazenave R."/>
            <person name="Ahrendt S."/>
            <person name="Wang J."/>
            <person name="Lipzen A."/>
            <person name="Daum C."/>
            <person name="Barry K."/>
            <person name="Grigoriev I.V."/>
            <person name="Favel A."/>
            <person name="Rosso M.N."/>
            <person name="Martin F."/>
        </authorList>
    </citation>
    <scope>NUCLEOTIDE SEQUENCE [LARGE SCALE GENOMIC DNA]</scope>
    <source>
        <strain evidence="1 2">CIRM-BRFM 2984</strain>
    </source>
</reference>
<name>A0AAW0DWU8_9AGAR</name>
<comment type="caution">
    <text evidence="1">The sequence shown here is derived from an EMBL/GenBank/DDBJ whole genome shotgun (WGS) entry which is preliminary data.</text>
</comment>
<keyword evidence="2" id="KW-1185">Reference proteome</keyword>
<protein>
    <submittedName>
        <fullName evidence="1">Uncharacterized protein</fullName>
    </submittedName>
</protein>
<sequence length="372" mass="39566">MRGGPESDPNQQSRQVNSLTIGVKPNHDVVVGATGGIGEGPRFQAKTVWLNKADLIRIDKISTEDFCAEYQLDPAIRERLEDEGVLTIISLFYENEDGLKSWGFDIGEIAEIRAALKRRLAEKHPDIMVVTPKISNDVDIGGGVGGAGGFGEILGGMGGTGKAGSFDLNQMLAAATGGREEEEVPLVRLVVQARVLRTCLEVLRRAPEQAPCPMNEVDVVQQGFVVEGGVGGAGGWAPKMGGTGGEGQGPHIPMLYVSLFRKIRGGTGGVGGDALEYGGRGGDGAAPSLANRILAISEDTRRKIPRTPLEDLDLAAPLLKLLKDNGFRTVGGLLELNAEDLVGVTGWKRGYPRVLEAELDRFCSRFEGAVRD</sequence>
<dbReference type="Gene3D" id="1.10.150.20">
    <property type="entry name" value="5' to 3' exonuclease, C-terminal subdomain"/>
    <property type="match status" value="1"/>
</dbReference>
<accession>A0AAW0DWU8</accession>
<dbReference type="Proteomes" id="UP001362999">
    <property type="component" value="Unassembled WGS sequence"/>
</dbReference>
<evidence type="ECO:0000313" key="2">
    <source>
        <dbReference type="Proteomes" id="UP001362999"/>
    </source>
</evidence>
<organism evidence="1 2">
    <name type="scientific">Favolaschia claudopus</name>
    <dbReference type="NCBI Taxonomy" id="2862362"/>
    <lineage>
        <taxon>Eukaryota</taxon>
        <taxon>Fungi</taxon>
        <taxon>Dikarya</taxon>
        <taxon>Basidiomycota</taxon>
        <taxon>Agaricomycotina</taxon>
        <taxon>Agaricomycetes</taxon>
        <taxon>Agaricomycetidae</taxon>
        <taxon>Agaricales</taxon>
        <taxon>Marasmiineae</taxon>
        <taxon>Mycenaceae</taxon>
        <taxon>Favolaschia</taxon>
    </lineage>
</organism>
<dbReference type="EMBL" id="JAWWNJ010000005">
    <property type="protein sequence ID" value="KAK7056083.1"/>
    <property type="molecule type" value="Genomic_DNA"/>
</dbReference>